<protein>
    <submittedName>
        <fullName evidence="1">Gliding motility lipoprotein GldD</fullName>
    </submittedName>
</protein>
<organism evidence="1 2">
    <name type="scientific">Candidatus Enterocola intestinipullorum</name>
    <dbReference type="NCBI Taxonomy" id="2840783"/>
    <lineage>
        <taxon>Bacteria</taxon>
        <taxon>Pseudomonadati</taxon>
        <taxon>Bacteroidota</taxon>
        <taxon>Bacteroidia</taxon>
        <taxon>Bacteroidales</taxon>
        <taxon>Candidatus Enterocola</taxon>
    </lineage>
</organism>
<accession>A0A9D9HCS5</accession>
<dbReference type="AlphaFoldDB" id="A0A9D9HCS5"/>
<name>A0A9D9HCS5_9BACT</name>
<dbReference type="NCBIfam" id="TIGR03512">
    <property type="entry name" value="GldD_lipo"/>
    <property type="match status" value="1"/>
</dbReference>
<dbReference type="Pfam" id="PF25593">
    <property type="entry name" value="GldD_lipo"/>
    <property type="match status" value="1"/>
</dbReference>
<gene>
    <name evidence="1" type="primary">gldD</name>
    <name evidence="1" type="ORF">IAC32_00050</name>
</gene>
<keyword evidence="1" id="KW-0449">Lipoprotein</keyword>
<reference evidence="1" key="2">
    <citation type="journal article" date="2021" name="PeerJ">
        <title>Extensive microbial diversity within the chicken gut microbiome revealed by metagenomics and culture.</title>
        <authorList>
            <person name="Gilroy R."/>
            <person name="Ravi A."/>
            <person name="Getino M."/>
            <person name="Pursley I."/>
            <person name="Horton D.L."/>
            <person name="Alikhan N.F."/>
            <person name="Baker D."/>
            <person name="Gharbi K."/>
            <person name="Hall N."/>
            <person name="Watson M."/>
            <person name="Adriaenssens E.M."/>
            <person name="Foster-Nyarko E."/>
            <person name="Jarju S."/>
            <person name="Secka A."/>
            <person name="Antonio M."/>
            <person name="Oren A."/>
            <person name="Chaudhuri R.R."/>
            <person name="La Ragione R."/>
            <person name="Hildebrand F."/>
            <person name="Pallen M.J."/>
        </authorList>
    </citation>
    <scope>NUCLEOTIDE SEQUENCE</scope>
    <source>
        <strain evidence="1">D3-1215</strain>
    </source>
</reference>
<evidence type="ECO:0000313" key="1">
    <source>
        <dbReference type="EMBL" id="MBO8446129.1"/>
    </source>
</evidence>
<dbReference type="PROSITE" id="PS51257">
    <property type="entry name" value="PROKAR_LIPOPROTEIN"/>
    <property type="match status" value="1"/>
</dbReference>
<proteinExistence type="predicted"/>
<dbReference type="EMBL" id="JADIMR010000001">
    <property type="protein sequence ID" value="MBO8446129.1"/>
    <property type="molecule type" value="Genomic_DNA"/>
</dbReference>
<reference evidence="1" key="1">
    <citation type="submission" date="2020-10" db="EMBL/GenBank/DDBJ databases">
        <authorList>
            <person name="Gilroy R."/>
        </authorList>
    </citation>
    <scope>NUCLEOTIDE SEQUENCE</scope>
    <source>
        <strain evidence="1">D3-1215</strain>
    </source>
</reference>
<sequence length="189" mass="21704">MKILLENSRVIAILSLLLSACSSGDAPKPLAYFRIALEPKQYALSDSCRPYVFEYPSNVARIVYGSNQDWFDIVYPDYNARIYCSYKPVDGDFRQISEDSRNFVYKHVIKADAISEKSFENPESDVYGILYDIEGNAASQVQFVITDSVRHCLRGALYFNERPNKDSIAPVADYIREDIIRLMETARWK</sequence>
<dbReference type="Proteomes" id="UP000823637">
    <property type="component" value="Unassembled WGS sequence"/>
</dbReference>
<comment type="caution">
    <text evidence="1">The sequence shown here is derived from an EMBL/GenBank/DDBJ whole genome shotgun (WGS) entry which is preliminary data.</text>
</comment>
<dbReference type="InterPro" id="IPR019850">
    <property type="entry name" value="GldD-like"/>
</dbReference>
<evidence type="ECO:0000313" key="2">
    <source>
        <dbReference type="Proteomes" id="UP000823637"/>
    </source>
</evidence>